<keyword evidence="1" id="KW-1133">Transmembrane helix</keyword>
<keyword evidence="1" id="KW-0472">Membrane</keyword>
<reference evidence="2" key="1">
    <citation type="journal article" date="2020" name="Int. J. Biol. Macromol.">
        <title>The 206 kbp mitochondrial genome of Phanerochaete carnosa reveals dynamics of introns, accumulation of repeat sequences and plasmid-derived genes.</title>
        <authorList>
            <person name="Wang X."/>
            <person name="Song A."/>
            <person name="Wang F."/>
            <person name="Chen M."/>
            <person name="Li X."/>
            <person name="Li Q."/>
            <person name="Liu N."/>
        </authorList>
    </citation>
    <scope>NUCLEOTIDE SEQUENCE</scope>
</reference>
<dbReference type="AlphaFoldDB" id="A0A895KWY9"/>
<protein>
    <submittedName>
        <fullName evidence="2">Uncharacterized protein</fullName>
    </submittedName>
</protein>
<dbReference type="EMBL" id="MT090080">
    <property type="protein sequence ID" value="QRZ60401.1"/>
    <property type="molecule type" value="Genomic_DNA"/>
</dbReference>
<sequence>MRDRSDKYGFRGFECKLEDIPHIPNSSDNSVFSPLTVFRFINNFMLIENTKTNFVRLGLTPVMSFNDPSLIACEVDNTVLGRKIIPGPQIVRQTANDDRFLLCYVAKSEPTSFKTLAAFIYKALHCDPTLLGFTITRTITMSQPFSAIDVKLGKLFTSQCVYWPLITTDYETLPSQFVKAVTKSTLDRFLSQLGMSKYPLFFVLKIAEPSQSLPSNEFWRFNRCFRFWIRIHSGFISVFAGYLYLINILLYS</sequence>
<keyword evidence="1" id="KW-0812">Transmembrane</keyword>
<name>A0A895KWY9_9APHY</name>
<evidence type="ECO:0000313" key="2">
    <source>
        <dbReference type="EMBL" id="QRZ60401.1"/>
    </source>
</evidence>
<dbReference type="RefSeq" id="YP_010170419.1">
    <property type="nucleotide sequence ID" value="NC_057606.1"/>
</dbReference>
<gene>
    <name evidence="2" type="primary">orf252</name>
</gene>
<keyword evidence="2" id="KW-0496">Mitochondrion</keyword>
<dbReference type="GeneID" id="67278545"/>
<proteinExistence type="predicted"/>
<accession>A0A895KWY9</accession>
<organism evidence="2">
    <name type="scientific">Phanerochaete carnosa</name>
    <dbReference type="NCBI Taxonomy" id="231932"/>
    <lineage>
        <taxon>Eukaryota</taxon>
        <taxon>Fungi</taxon>
        <taxon>Dikarya</taxon>
        <taxon>Basidiomycota</taxon>
        <taxon>Agaricomycotina</taxon>
        <taxon>Agaricomycetes</taxon>
        <taxon>Polyporales</taxon>
        <taxon>Phanerochaetaceae</taxon>
        <taxon>Phanerochaete</taxon>
    </lineage>
</organism>
<evidence type="ECO:0000256" key="1">
    <source>
        <dbReference type="SAM" id="Phobius"/>
    </source>
</evidence>
<feature type="transmembrane region" description="Helical" evidence="1">
    <location>
        <begin position="227"/>
        <end position="251"/>
    </location>
</feature>
<geneLocation type="mitochondrion" evidence="2"/>